<dbReference type="InterPro" id="IPR010321">
    <property type="entry name" value="DUF922"/>
</dbReference>
<geneLocation type="plasmid" evidence="3">
    <name>prccge525c</name>
</geneLocation>
<dbReference type="AlphaFoldDB" id="A0A387G1C3"/>
<keyword evidence="1" id="KW-0732">Signal</keyword>
<keyword evidence="3" id="KW-1185">Reference proteome</keyword>
<dbReference type="Pfam" id="PF06037">
    <property type="entry name" value="DUF922"/>
    <property type="match status" value="1"/>
</dbReference>
<dbReference type="KEGG" id="rjg:CCGE525_31345"/>
<gene>
    <name evidence="2" type="ORF">CCGE525_31345</name>
</gene>
<feature type="chain" id="PRO_5017478244" evidence="1">
    <location>
        <begin position="24"/>
        <end position="199"/>
    </location>
</feature>
<evidence type="ECO:0000313" key="2">
    <source>
        <dbReference type="EMBL" id="AYG63185.1"/>
    </source>
</evidence>
<dbReference type="OrthoDB" id="7906163at2"/>
<proteinExistence type="predicted"/>
<organism evidence="2 3">
    <name type="scientific">Rhizobium jaguaris</name>
    <dbReference type="NCBI Taxonomy" id="1312183"/>
    <lineage>
        <taxon>Bacteria</taxon>
        <taxon>Pseudomonadati</taxon>
        <taxon>Pseudomonadota</taxon>
        <taxon>Alphaproteobacteria</taxon>
        <taxon>Hyphomicrobiales</taxon>
        <taxon>Rhizobiaceae</taxon>
        <taxon>Rhizobium/Agrobacterium group</taxon>
        <taxon>Rhizobium</taxon>
    </lineage>
</organism>
<reference evidence="2 3" key="1">
    <citation type="submission" date="2018-10" db="EMBL/GenBank/DDBJ databases">
        <title>Rhizobium etli, R. leguminosarum and a new Rhizobium genospecies from Phaseolus dumosus.</title>
        <authorList>
            <person name="Ramirez-Puebla S.T."/>
            <person name="Rogel-Hernandez M.A."/>
            <person name="Guerrero G."/>
            <person name="Ormeno-Orrillo E."/>
            <person name="Martinez-Romero J.C."/>
            <person name="Negrete-Yankelevich S."/>
            <person name="Martinez-Romero E."/>
        </authorList>
    </citation>
    <scope>NUCLEOTIDE SEQUENCE [LARGE SCALE GENOMIC DNA]</scope>
    <source>
        <strain evidence="2 3">CCGE525</strain>
        <plasmid evidence="3">prccge525c</plasmid>
    </source>
</reference>
<dbReference type="RefSeq" id="WP_120708093.1">
    <property type="nucleotide sequence ID" value="NZ_CP032695.1"/>
</dbReference>
<dbReference type="Proteomes" id="UP000282195">
    <property type="component" value="Plasmid pRCCGE525c"/>
</dbReference>
<dbReference type="EMBL" id="CP032695">
    <property type="protein sequence ID" value="AYG63185.1"/>
    <property type="molecule type" value="Genomic_DNA"/>
</dbReference>
<keyword evidence="2" id="KW-0614">Plasmid</keyword>
<sequence length="199" mass="21944">MKAVVRFCLLTACLASLPVVARAQWQAVETVKTYAIAGKSGAELYESIGARGPEVASKVRAIAHTGFKLTWTRKYEPQGDACVLVSAQPKLTITYTLPKPAEQLPASTRRSWDTFIAGVHKHELVHGEMIKDMVKEIEAASVGLTAADDPDCRKIRADLTTRLAEISNKQRQRARDFDKTELSDGGNLQQLVLKLVREQ</sequence>
<feature type="signal peptide" evidence="1">
    <location>
        <begin position="1"/>
        <end position="23"/>
    </location>
</feature>
<accession>A0A387G1C3</accession>
<protein>
    <submittedName>
        <fullName evidence="2">DUF922 domain-containing protein</fullName>
    </submittedName>
</protein>
<name>A0A387G1C3_9HYPH</name>
<dbReference type="PIRSF" id="PIRSF010521">
    <property type="entry name" value="DUF922_bac"/>
    <property type="match status" value="1"/>
</dbReference>
<evidence type="ECO:0000256" key="1">
    <source>
        <dbReference type="SAM" id="SignalP"/>
    </source>
</evidence>
<evidence type="ECO:0000313" key="3">
    <source>
        <dbReference type="Proteomes" id="UP000282195"/>
    </source>
</evidence>